<protein>
    <recommendedName>
        <fullName evidence="4">Recombination endonuclease VII</fullName>
    </recommendedName>
</protein>
<evidence type="ECO:0000313" key="3">
    <source>
        <dbReference type="Proteomes" id="UP000517916"/>
    </source>
</evidence>
<evidence type="ECO:0000256" key="1">
    <source>
        <dbReference type="SAM" id="MobiDB-lite"/>
    </source>
</evidence>
<evidence type="ECO:0000313" key="2">
    <source>
        <dbReference type="EMBL" id="MBA8925880.1"/>
    </source>
</evidence>
<comment type="caution">
    <text evidence="2">The sequence shown here is derived from an EMBL/GenBank/DDBJ whole genome shotgun (WGS) entry which is preliminary data.</text>
</comment>
<evidence type="ECO:0008006" key="4">
    <source>
        <dbReference type="Google" id="ProtNLM"/>
    </source>
</evidence>
<gene>
    <name evidence="2" type="ORF">BC739_003079</name>
</gene>
<dbReference type="EMBL" id="JACJID010000002">
    <property type="protein sequence ID" value="MBA8925880.1"/>
    <property type="molecule type" value="Genomic_DNA"/>
</dbReference>
<organism evidence="2 3">
    <name type="scientific">Kutzneria viridogrisea</name>
    <dbReference type="NCBI Taxonomy" id="47990"/>
    <lineage>
        <taxon>Bacteria</taxon>
        <taxon>Bacillati</taxon>
        <taxon>Actinomycetota</taxon>
        <taxon>Actinomycetes</taxon>
        <taxon>Pseudonocardiales</taxon>
        <taxon>Pseudonocardiaceae</taxon>
        <taxon>Kutzneria</taxon>
    </lineage>
</organism>
<accession>A0ABR6BG75</accession>
<proteinExistence type="predicted"/>
<keyword evidence="3" id="KW-1185">Reference proteome</keyword>
<name>A0ABR6BG75_9PSEU</name>
<reference evidence="2 3" key="1">
    <citation type="submission" date="2020-08" db="EMBL/GenBank/DDBJ databases">
        <title>Genomic Encyclopedia of Archaeal and Bacterial Type Strains, Phase II (KMG-II): from individual species to whole genera.</title>
        <authorList>
            <person name="Goeker M."/>
        </authorList>
    </citation>
    <scope>NUCLEOTIDE SEQUENCE [LARGE SCALE GENOMIC DNA]</scope>
    <source>
        <strain evidence="2 3">DSM 43850</strain>
    </source>
</reference>
<feature type="region of interest" description="Disordered" evidence="1">
    <location>
        <begin position="1"/>
        <end position="52"/>
    </location>
</feature>
<dbReference type="Proteomes" id="UP000517916">
    <property type="component" value="Unassembled WGS sequence"/>
</dbReference>
<sequence>MDKNSPSPAESPAPRPRTPIVVPEATGVRPGHPRSSLRGDAHPNKNGDTAVRQPLTQAQADGLACVACGRDYLHDPARTPSSPVGQSATGSQIFACAPGCVDQAAGGAR</sequence>